<dbReference type="RefSeq" id="WP_249471331.1">
    <property type="nucleotide sequence ID" value="NZ_JAMBEP010000001.1"/>
</dbReference>
<reference evidence="2 3" key="1">
    <citation type="submission" date="2022-05" db="EMBL/GenBank/DDBJ databases">
        <title>Luteimonas sp. SX5, whole genome shotgun sequencing project.</title>
        <authorList>
            <person name="Zhao G."/>
            <person name="Shen L."/>
        </authorList>
    </citation>
    <scope>NUCLEOTIDE SEQUENCE [LARGE SCALE GENOMIC DNA]</scope>
    <source>
        <strain evidence="2 3">SX5</strain>
    </source>
</reference>
<feature type="region of interest" description="Disordered" evidence="1">
    <location>
        <begin position="118"/>
        <end position="139"/>
    </location>
</feature>
<proteinExistence type="predicted"/>
<protein>
    <submittedName>
        <fullName evidence="2">DUF2939 domain-containing protein</fullName>
    </submittedName>
</protein>
<keyword evidence="3" id="KW-1185">Reference proteome</keyword>
<evidence type="ECO:0000313" key="3">
    <source>
        <dbReference type="Proteomes" id="UP001431217"/>
    </source>
</evidence>
<accession>A0ABT0MFU6</accession>
<gene>
    <name evidence="2" type="ORF">M2650_03700</name>
</gene>
<organism evidence="2 3">
    <name type="scientific">Luteimonas galliterrae</name>
    <dbReference type="NCBI Taxonomy" id="2940486"/>
    <lineage>
        <taxon>Bacteria</taxon>
        <taxon>Pseudomonadati</taxon>
        <taxon>Pseudomonadota</taxon>
        <taxon>Gammaproteobacteria</taxon>
        <taxon>Lysobacterales</taxon>
        <taxon>Lysobacteraceae</taxon>
        <taxon>Luteimonas</taxon>
    </lineage>
</organism>
<dbReference type="EMBL" id="JAMBEP010000001">
    <property type="protein sequence ID" value="MCL1633749.1"/>
    <property type="molecule type" value="Genomic_DNA"/>
</dbReference>
<feature type="compositionally biased region" description="Low complexity" evidence="1">
    <location>
        <begin position="126"/>
        <end position="139"/>
    </location>
</feature>
<dbReference type="Pfam" id="PF11159">
    <property type="entry name" value="DUF2939"/>
    <property type="match status" value="1"/>
</dbReference>
<name>A0ABT0MFU6_9GAMM</name>
<comment type="caution">
    <text evidence="2">The sequence shown here is derived from an EMBL/GenBank/DDBJ whole genome shotgun (WGS) entry which is preliminary data.</text>
</comment>
<dbReference type="Proteomes" id="UP001431217">
    <property type="component" value="Unassembled WGS sequence"/>
</dbReference>
<dbReference type="InterPro" id="IPR021330">
    <property type="entry name" value="DUF2939"/>
</dbReference>
<sequence>MKRWLWLVAAALIALVAYVGAGPYLTVRAIRSAVERQDAAALSKQVDFPALRASLKAQLADRLVREAGPEVQSSALGAIGLSIASGLAGGAVDAMVTPTGLGALMEGRKVWRRIDDGFSPAPAPAAPTGDAEASATAAPSARPFDGAKYRYESLSRFSATVQDDSGRPIVFVMTRDGLNWKLSDIRLPL</sequence>
<evidence type="ECO:0000313" key="2">
    <source>
        <dbReference type="EMBL" id="MCL1633749.1"/>
    </source>
</evidence>
<evidence type="ECO:0000256" key="1">
    <source>
        <dbReference type="SAM" id="MobiDB-lite"/>
    </source>
</evidence>